<dbReference type="EMBL" id="KZ613973">
    <property type="protein sequence ID" value="PMD29552.1"/>
    <property type="molecule type" value="Genomic_DNA"/>
</dbReference>
<evidence type="ECO:0000256" key="1">
    <source>
        <dbReference type="SAM" id="SignalP"/>
    </source>
</evidence>
<accession>A0A2J6QTG0</accession>
<protein>
    <submittedName>
        <fullName evidence="2">Uncharacterized protein</fullName>
    </submittedName>
</protein>
<evidence type="ECO:0000313" key="3">
    <source>
        <dbReference type="Proteomes" id="UP000235786"/>
    </source>
</evidence>
<keyword evidence="3" id="KW-1185">Reference proteome</keyword>
<reference evidence="2 3" key="1">
    <citation type="submission" date="2016-04" db="EMBL/GenBank/DDBJ databases">
        <title>A degradative enzymes factory behind the ericoid mycorrhizal symbiosis.</title>
        <authorList>
            <consortium name="DOE Joint Genome Institute"/>
            <person name="Martino E."/>
            <person name="Morin E."/>
            <person name="Grelet G."/>
            <person name="Kuo A."/>
            <person name="Kohler A."/>
            <person name="Daghino S."/>
            <person name="Barry K."/>
            <person name="Choi C."/>
            <person name="Cichocki N."/>
            <person name="Clum A."/>
            <person name="Copeland A."/>
            <person name="Hainaut M."/>
            <person name="Haridas S."/>
            <person name="Labutti K."/>
            <person name="Lindquist E."/>
            <person name="Lipzen A."/>
            <person name="Khouja H.-R."/>
            <person name="Murat C."/>
            <person name="Ohm R."/>
            <person name="Olson A."/>
            <person name="Spatafora J."/>
            <person name="Veneault-Fourrey C."/>
            <person name="Henrissat B."/>
            <person name="Grigoriev I."/>
            <person name="Martin F."/>
            <person name="Perotto S."/>
        </authorList>
    </citation>
    <scope>NUCLEOTIDE SEQUENCE [LARGE SCALE GENOMIC DNA]</scope>
    <source>
        <strain evidence="2 3">F</strain>
    </source>
</reference>
<gene>
    <name evidence="2" type="ORF">L207DRAFT_236956</name>
</gene>
<organism evidence="2 3">
    <name type="scientific">Hyaloscypha variabilis (strain UAMH 11265 / GT02V1 / F)</name>
    <name type="common">Meliniomyces variabilis</name>
    <dbReference type="NCBI Taxonomy" id="1149755"/>
    <lineage>
        <taxon>Eukaryota</taxon>
        <taxon>Fungi</taxon>
        <taxon>Dikarya</taxon>
        <taxon>Ascomycota</taxon>
        <taxon>Pezizomycotina</taxon>
        <taxon>Leotiomycetes</taxon>
        <taxon>Helotiales</taxon>
        <taxon>Hyaloscyphaceae</taxon>
        <taxon>Hyaloscypha</taxon>
        <taxon>Hyaloscypha variabilis</taxon>
    </lineage>
</organism>
<dbReference type="AlphaFoldDB" id="A0A2J6QTG0"/>
<proteinExistence type="predicted"/>
<dbReference type="Proteomes" id="UP000235786">
    <property type="component" value="Unassembled WGS sequence"/>
</dbReference>
<feature type="signal peptide" evidence="1">
    <location>
        <begin position="1"/>
        <end position="18"/>
    </location>
</feature>
<name>A0A2J6QTG0_HYAVF</name>
<feature type="chain" id="PRO_5014468650" evidence="1">
    <location>
        <begin position="19"/>
        <end position="102"/>
    </location>
</feature>
<evidence type="ECO:0000313" key="2">
    <source>
        <dbReference type="EMBL" id="PMD29552.1"/>
    </source>
</evidence>
<keyword evidence="1" id="KW-0732">Signal</keyword>
<sequence length="102" mass="11699">MLLFLIFSLLFNLNSVYRSEEVSSPMPPWFKFQPSSSNHQSTFRYHSLLSSIFPQHLHQTLPNIALLQLHCHYPDDLSLLSTSECFVILPSSCSLSTLRSID</sequence>